<protein>
    <submittedName>
        <fullName evidence="2">Uncharacterized protein</fullName>
    </submittedName>
</protein>
<organism evidence="2">
    <name type="scientific">Timema bartmani</name>
    <dbReference type="NCBI Taxonomy" id="61472"/>
    <lineage>
        <taxon>Eukaryota</taxon>
        <taxon>Metazoa</taxon>
        <taxon>Ecdysozoa</taxon>
        <taxon>Arthropoda</taxon>
        <taxon>Hexapoda</taxon>
        <taxon>Insecta</taxon>
        <taxon>Pterygota</taxon>
        <taxon>Neoptera</taxon>
        <taxon>Polyneoptera</taxon>
        <taxon>Phasmatodea</taxon>
        <taxon>Timematodea</taxon>
        <taxon>Timematoidea</taxon>
        <taxon>Timematidae</taxon>
        <taxon>Timema</taxon>
    </lineage>
</organism>
<dbReference type="EMBL" id="OD569462">
    <property type="protein sequence ID" value="CAD7447989.1"/>
    <property type="molecule type" value="Genomic_DNA"/>
</dbReference>
<feature type="region of interest" description="Disordered" evidence="1">
    <location>
        <begin position="182"/>
        <end position="202"/>
    </location>
</feature>
<proteinExistence type="predicted"/>
<reference evidence="2" key="1">
    <citation type="submission" date="2020-11" db="EMBL/GenBank/DDBJ databases">
        <authorList>
            <person name="Tran Van P."/>
        </authorList>
    </citation>
    <scope>NUCLEOTIDE SEQUENCE</scope>
</reference>
<sequence>MRGGQITSDLTRGHVRGCRDHAACVRSGYTTSRHRLPSSQSEFYQIIRDFSNKSLKDLGSVVPDKFSSSSSSSISSSSSSSITPHTKQLGTGYVSLVKSASFLFQNMSGPAVAQPGQSEHFWTPLLEHVVAPSPKLARTSLLFRIWCEQVVLGQRIQCCTISIAPPPPHEYHLRTTHHKTDKQCHLKKGVSPRQASRKESQQMWGFQSSHHHLTAADALSLCLGDLNDLIVEEDRREKAQDRTWWSDDVARDLNDLIVEEDRREKAQYRTWWILPSIKDISVFTLMCKAEVELSPDLSPRRQIRPDKVDVFIHVTTGVGMFLRQTERRGDTGTVRQRDIHRNDETQGQTLFKAVSCQLCAVSQHQRSHGATVAEGADHFGLVPLATGVYRN</sequence>
<evidence type="ECO:0000313" key="2">
    <source>
        <dbReference type="EMBL" id="CAD7447989.1"/>
    </source>
</evidence>
<evidence type="ECO:0000256" key="1">
    <source>
        <dbReference type="SAM" id="MobiDB-lite"/>
    </source>
</evidence>
<dbReference type="AlphaFoldDB" id="A0A7R9F6P8"/>
<feature type="compositionally biased region" description="Low complexity" evidence="1">
    <location>
        <begin position="67"/>
        <end position="82"/>
    </location>
</feature>
<gene>
    <name evidence="2" type="ORF">TBIB3V08_LOCUS10282</name>
</gene>
<feature type="region of interest" description="Disordered" evidence="1">
    <location>
        <begin position="65"/>
        <end position="84"/>
    </location>
</feature>
<name>A0A7R9F6P8_9NEOP</name>
<accession>A0A7R9F6P8</accession>